<dbReference type="SUPFAM" id="SSF56300">
    <property type="entry name" value="Metallo-dependent phosphatases"/>
    <property type="match status" value="1"/>
</dbReference>
<dbReference type="Pfam" id="PF00149">
    <property type="entry name" value="Metallophos"/>
    <property type="match status" value="1"/>
</dbReference>
<dbReference type="Proteomes" id="UP001596106">
    <property type="component" value="Unassembled WGS sequence"/>
</dbReference>
<evidence type="ECO:0000256" key="3">
    <source>
        <dbReference type="ARBA" id="ARBA00022801"/>
    </source>
</evidence>
<dbReference type="PANTHER" id="PTHR10161:SF14">
    <property type="entry name" value="TARTRATE-RESISTANT ACID PHOSPHATASE TYPE 5"/>
    <property type="match status" value="1"/>
</dbReference>
<evidence type="ECO:0000313" key="7">
    <source>
        <dbReference type="EMBL" id="MFC5408171.1"/>
    </source>
</evidence>
<reference evidence="8" key="1">
    <citation type="journal article" date="2019" name="Int. J. Syst. Evol. Microbiol.">
        <title>The Global Catalogue of Microorganisms (GCM) 10K type strain sequencing project: providing services to taxonomists for standard genome sequencing and annotation.</title>
        <authorList>
            <consortium name="The Broad Institute Genomics Platform"/>
            <consortium name="The Broad Institute Genome Sequencing Center for Infectious Disease"/>
            <person name="Wu L."/>
            <person name="Ma J."/>
        </authorList>
    </citation>
    <scope>NUCLEOTIDE SEQUENCE [LARGE SCALE GENOMIC DNA]</scope>
    <source>
        <strain evidence="8">CCUG 55250</strain>
    </source>
</reference>
<sequence>MKHLYTAFFLLFLVSEGLWAQSKPYTIFLLGDAGEPQPDSKDAVLKTVRHQMQATGANSSIIYLGDNIYPRGMPDSSQADRADAERRMRDQLAILTGFKGRAFAIPGNHDWQQGRRDGWDRIRNQAAFVTAELGREDVFFPKDGCPGPVEIALNEDIALVLIDTQWWLHPWEKPGEDSDCDAKDLPSFLLLLDDVLARNQHRKVVLAGHHPMYSHGEHGGYFTVKDHLFPLTNLKPNLYLPLPGIGSIYPLYRSLIGNIQDIQHPKYKMMRNGIVSLLKKYRNVLYVNGHDHNEQLILRDSTYYLTSGSGSKSVAVKKGRHSLFASPEKGFARVDFDEKGGTRIRFFAPEAASETGKVLFETVFTLPIQRVADTGRPVEPVTQTTMASGQYRATPLHRMLLGDNYRNVWEAPVTVPVLNLRQEAGGLKPLQRGGGMQTLSLRMAGNDGREYVLRSVEKYAENAIPATLRSGFVTDLVQDQISASHPYAALAVPRLADAAGVFHTNPKIVVVPDDSLLGPYRRTFAHTLALFEERVDGNYEGSPQFGGTKKIYSTDKLLEKLNQDNDNRVDQQAVLKARLFDLWLGDWDRHDDQWRWASFKEGKGLVFKPIPRDRDQVFFVNGGIIPKIASRKWAMPKFQGFSNTIRDVPGLAFNARYFDRSFLTEPSLDAWLKTADTLARQLTDSVIDEALKDLPEAAYQETAGTIKAKLQNRRADLSRYASELYGFLARSVSVTGSDKKERFEVDREADGRMTVSVYKLKKDGENGAQLYHRVFDPAETKEVRLYGFGDDDEFIVRGKTHAGMLLRIIGGTGQDRVVDSSAVSGWRRKTMVYDSRKTVTQAGPETRLHLSDNSSINAYDRKAFNYDVLFPQVSVQYNPDDGLFLGGGFRFTKHGFRKEPFAQQHRFVVNHAFATRAYNFSYDGIFTDVIGKTDLRLDAEVQAPNYVSNFFGLGNNTVFDKSKGIRYYRTRFENIALSALFQRQFGSALLSIGPAVESIEVEENQQRFIGEYIKSLPDGQAISKRRWYAGLKAGFLIDNRDDKVLPSRGTVWRTELLLYDGITTYAKNLARLQSDLAFYASLRLPTTLTIATRFGGGVNFTDFEFFQANTLGGLSNLRGYRRTRFAGRSMLYNNTELRLNVATIRTYLFPAYLGLLAFNDVGRVWLKGENARNWHHGYGGGVWFAPYKQAVISFLYAMSEEEKLPMVRVGFLF</sequence>
<keyword evidence="2" id="KW-0732">Signal</keyword>
<dbReference type="Gene3D" id="2.40.160.50">
    <property type="entry name" value="membrane protein fhac: a member of the omp85/tpsb transporter family"/>
    <property type="match status" value="1"/>
</dbReference>
<dbReference type="InterPro" id="IPR051558">
    <property type="entry name" value="Metallophosphoesterase_PAP"/>
</dbReference>
<dbReference type="PANTHER" id="PTHR10161">
    <property type="entry name" value="TARTRATE-RESISTANT ACID PHOSPHATASE TYPE 5"/>
    <property type="match status" value="1"/>
</dbReference>
<evidence type="ECO:0000259" key="5">
    <source>
        <dbReference type="Pfam" id="PF00149"/>
    </source>
</evidence>
<protein>
    <submittedName>
        <fullName evidence="7">BamA/TamA family outer membrane protein</fullName>
    </submittedName>
</protein>
<dbReference type="EMBL" id="JBHSMA010000001">
    <property type="protein sequence ID" value="MFC5408171.1"/>
    <property type="molecule type" value="Genomic_DNA"/>
</dbReference>
<organism evidence="7 8">
    <name type="scientific">Larkinella bovis</name>
    <dbReference type="NCBI Taxonomy" id="683041"/>
    <lineage>
        <taxon>Bacteria</taxon>
        <taxon>Pseudomonadati</taxon>
        <taxon>Bacteroidota</taxon>
        <taxon>Cytophagia</taxon>
        <taxon>Cytophagales</taxon>
        <taxon>Spirosomataceae</taxon>
        <taxon>Larkinella</taxon>
    </lineage>
</organism>
<gene>
    <name evidence="7" type="ORF">ACFPMF_02530</name>
</gene>
<evidence type="ECO:0000256" key="1">
    <source>
        <dbReference type="ARBA" id="ARBA00004370"/>
    </source>
</evidence>
<name>A0ABW0I3S3_9BACT</name>
<comment type="subcellular location">
    <subcellularLocation>
        <location evidence="1">Membrane</location>
    </subcellularLocation>
</comment>
<keyword evidence="4" id="KW-0472">Membrane</keyword>
<evidence type="ECO:0000256" key="2">
    <source>
        <dbReference type="ARBA" id="ARBA00022729"/>
    </source>
</evidence>
<dbReference type="Pfam" id="PF01103">
    <property type="entry name" value="Omp85"/>
    <property type="match status" value="1"/>
</dbReference>
<keyword evidence="8" id="KW-1185">Reference proteome</keyword>
<dbReference type="InterPro" id="IPR000184">
    <property type="entry name" value="Bac_surfAg_D15"/>
</dbReference>
<dbReference type="Gene3D" id="3.60.21.10">
    <property type="match status" value="2"/>
</dbReference>
<evidence type="ECO:0000256" key="4">
    <source>
        <dbReference type="ARBA" id="ARBA00023136"/>
    </source>
</evidence>
<proteinExistence type="predicted"/>
<feature type="domain" description="Bacterial surface antigen (D15)" evidence="6">
    <location>
        <begin position="959"/>
        <end position="1182"/>
    </location>
</feature>
<keyword evidence="3" id="KW-0378">Hydrolase</keyword>
<evidence type="ECO:0000259" key="6">
    <source>
        <dbReference type="Pfam" id="PF01103"/>
    </source>
</evidence>
<comment type="caution">
    <text evidence="7">The sequence shown here is derived from an EMBL/GenBank/DDBJ whole genome shotgun (WGS) entry which is preliminary data.</text>
</comment>
<accession>A0ABW0I3S3</accession>
<dbReference type="InterPro" id="IPR029052">
    <property type="entry name" value="Metallo-depent_PP-like"/>
</dbReference>
<dbReference type="InterPro" id="IPR004843">
    <property type="entry name" value="Calcineurin-like_PHP"/>
</dbReference>
<feature type="domain" description="Calcineurin-like phosphoesterase" evidence="5">
    <location>
        <begin position="26"/>
        <end position="233"/>
    </location>
</feature>
<evidence type="ECO:0000313" key="8">
    <source>
        <dbReference type="Proteomes" id="UP001596106"/>
    </source>
</evidence>
<dbReference type="RefSeq" id="WP_379840856.1">
    <property type="nucleotide sequence ID" value="NZ_JBHSMA010000001.1"/>
</dbReference>